<keyword evidence="3" id="KW-0067">ATP-binding</keyword>
<gene>
    <name evidence="5" type="ORF">FD17_GL001135</name>
</gene>
<dbReference type="PATRIC" id="fig|1423808.3.peg.1146"/>
<keyword evidence="2" id="KW-0378">Hydrolase</keyword>
<dbReference type="InterPro" id="IPR014818">
    <property type="entry name" value="Phage/plasmid_primase_P4_C"/>
</dbReference>
<sequence>MKQEKWTKVKLHLYEGDKTDKYIDKHGRKAWETLGDNYVKLANKNSPFWISFKMSGQEIKDKKLEPIINERLLAKYILKKHSYHSVSQLQTGAWYSSRLGAWKLFKGQEMKRHIKKQLVNETDPYEVQWNKQRSSTITEFIEASSYDDKGLDNPFDKSDPNLVAFTNGTFNLNTGKLQKSKKEDYILSSHDYALDTQKKETPHTISWLNDLVGEGNVQFLMAYIGYCFYRSYDYSQIILIIQSEGGHGKSHLLNYIEKCVGFSNTSALSLKQLSGRSEFNTSGLYHKDLNIFADIDSTVMTNLEFLKGATGEDTMFIQFKGADGFQMKNHAKMLFSANVLPQLNDLNDTGVLRRFKILPVIAPKINKAFKKKHPTDQIENERPAFVHQCLQEFMRARKEQSGIAFGNTPDITKATKAWILSNDSVGSWLDDRESFWKGNFLSGEQLSRNYSEWSRVHNMKVLSKNELLSILTKKKGFKPKRKTSPGHYLRGYLRE</sequence>
<dbReference type="AlphaFoldDB" id="A0A0R1LAM3"/>
<organism evidence="5 6">
    <name type="scientific">Lentilactobacillus sunkii DSM 19904</name>
    <dbReference type="NCBI Taxonomy" id="1423808"/>
    <lineage>
        <taxon>Bacteria</taxon>
        <taxon>Bacillati</taxon>
        <taxon>Bacillota</taxon>
        <taxon>Bacilli</taxon>
        <taxon>Lactobacillales</taxon>
        <taxon>Lactobacillaceae</taxon>
        <taxon>Lentilactobacillus</taxon>
    </lineage>
</organism>
<comment type="caution">
    <text evidence="5">The sequence shown here is derived from an EMBL/GenBank/DDBJ whole genome shotgun (WGS) entry which is preliminary data.</text>
</comment>
<evidence type="ECO:0000256" key="3">
    <source>
        <dbReference type="ARBA" id="ARBA00022840"/>
    </source>
</evidence>
<feature type="domain" description="SF3 helicase" evidence="4">
    <location>
        <begin position="215"/>
        <end position="382"/>
    </location>
</feature>
<dbReference type="InterPro" id="IPR027417">
    <property type="entry name" value="P-loop_NTPase"/>
</dbReference>
<dbReference type="RefSeq" id="WP_057823428.1">
    <property type="nucleotide sequence ID" value="NZ_AZEA01000002.1"/>
</dbReference>
<dbReference type="GO" id="GO:0005524">
    <property type="term" value="F:ATP binding"/>
    <property type="evidence" value="ECO:0007669"/>
    <property type="project" value="UniProtKB-KW"/>
</dbReference>
<dbReference type="Pfam" id="PF08706">
    <property type="entry name" value="D5_N"/>
    <property type="match status" value="1"/>
</dbReference>
<dbReference type="Pfam" id="PF19263">
    <property type="entry name" value="DUF5906"/>
    <property type="match status" value="1"/>
</dbReference>
<proteinExistence type="predicted"/>
<keyword evidence="1" id="KW-0547">Nucleotide-binding</keyword>
<reference evidence="5 6" key="1">
    <citation type="journal article" date="2015" name="Genome Announc.">
        <title>Expanding the biotechnology potential of lactobacilli through comparative genomics of 213 strains and associated genera.</title>
        <authorList>
            <person name="Sun Z."/>
            <person name="Harris H.M."/>
            <person name="McCann A."/>
            <person name="Guo C."/>
            <person name="Argimon S."/>
            <person name="Zhang W."/>
            <person name="Yang X."/>
            <person name="Jeffery I.B."/>
            <person name="Cooney J.C."/>
            <person name="Kagawa T.F."/>
            <person name="Liu W."/>
            <person name="Song Y."/>
            <person name="Salvetti E."/>
            <person name="Wrobel A."/>
            <person name="Rasinkangas P."/>
            <person name="Parkhill J."/>
            <person name="Rea M.C."/>
            <person name="O'Sullivan O."/>
            <person name="Ritari J."/>
            <person name="Douillard F.P."/>
            <person name="Paul Ross R."/>
            <person name="Yang R."/>
            <person name="Briner A.E."/>
            <person name="Felis G.E."/>
            <person name="de Vos W.M."/>
            <person name="Barrangou R."/>
            <person name="Klaenhammer T.R."/>
            <person name="Caufield P.W."/>
            <person name="Cui Y."/>
            <person name="Zhang H."/>
            <person name="O'Toole P.W."/>
        </authorList>
    </citation>
    <scope>NUCLEOTIDE SEQUENCE [LARGE SCALE GENOMIC DNA]</scope>
    <source>
        <strain evidence="5 6">DSM 19904</strain>
    </source>
</reference>
<dbReference type="PANTHER" id="PTHR35372">
    <property type="entry name" value="ATP BINDING PROTEIN-RELATED"/>
    <property type="match status" value="1"/>
</dbReference>
<evidence type="ECO:0000313" key="6">
    <source>
        <dbReference type="Proteomes" id="UP000051581"/>
    </source>
</evidence>
<dbReference type="OrthoDB" id="9763644at2"/>
<dbReference type="SUPFAM" id="SSF52540">
    <property type="entry name" value="P-loop containing nucleoside triphosphate hydrolases"/>
    <property type="match status" value="1"/>
</dbReference>
<dbReference type="GO" id="GO:0016787">
    <property type="term" value="F:hydrolase activity"/>
    <property type="evidence" value="ECO:0007669"/>
    <property type="project" value="UniProtKB-KW"/>
</dbReference>
<dbReference type="EMBL" id="AZEA01000002">
    <property type="protein sequence ID" value="KRK89546.1"/>
    <property type="molecule type" value="Genomic_DNA"/>
</dbReference>
<dbReference type="PROSITE" id="PS51206">
    <property type="entry name" value="SF3_HELICASE_1"/>
    <property type="match status" value="1"/>
</dbReference>
<evidence type="ECO:0000313" key="5">
    <source>
        <dbReference type="EMBL" id="KRK89546.1"/>
    </source>
</evidence>
<protein>
    <recommendedName>
        <fullName evidence="4">SF3 helicase domain-containing protein</fullName>
    </recommendedName>
</protein>
<dbReference type="PANTHER" id="PTHR35372:SF2">
    <property type="entry name" value="SF3 HELICASE DOMAIN-CONTAINING PROTEIN"/>
    <property type="match status" value="1"/>
</dbReference>
<dbReference type="InterPro" id="IPR045455">
    <property type="entry name" value="NrS-1_pol-like_helicase"/>
</dbReference>
<keyword evidence="6" id="KW-1185">Reference proteome</keyword>
<name>A0A0R1LAM3_9LACO</name>
<evidence type="ECO:0000256" key="2">
    <source>
        <dbReference type="ARBA" id="ARBA00022801"/>
    </source>
</evidence>
<dbReference type="NCBIfam" id="TIGR01613">
    <property type="entry name" value="primase_Cterm"/>
    <property type="match status" value="1"/>
</dbReference>
<dbReference type="InterPro" id="IPR014015">
    <property type="entry name" value="Helicase_SF3_DNA-vir"/>
</dbReference>
<dbReference type="Proteomes" id="UP000051581">
    <property type="component" value="Unassembled WGS sequence"/>
</dbReference>
<accession>A0A0R1LAM3</accession>
<dbReference type="InterPro" id="IPR006500">
    <property type="entry name" value="Helicase_put_C_phage/plasmid"/>
</dbReference>
<dbReference type="Gene3D" id="3.40.50.300">
    <property type="entry name" value="P-loop containing nucleotide triphosphate hydrolases"/>
    <property type="match status" value="1"/>
</dbReference>
<evidence type="ECO:0000259" key="4">
    <source>
        <dbReference type="PROSITE" id="PS51206"/>
    </source>
</evidence>
<evidence type="ECO:0000256" key="1">
    <source>
        <dbReference type="ARBA" id="ARBA00022741"/>
    </source>
</evidence>
<dbReference type="InterPro" id="IPR051620">
    <property type="entry name" value="ORF904-like_C"/>
</dbReference>